<dbReference type="PROSITE" id="PS50293">
    <property type="entry name" value="TPR_REGION"/>
    <property type="match status" value="2"/>
</dbReference>
<evidence type="ECO:0000256" key="1">
    <source>
        <dbReference type="ARBA" id="ARBA00022737"/>
    </source>
</evidence>
<evidence type="ECO:0000313" key="4">
    <source>
        <dbReference type="EMBL" id="KAH6593480.1"/>
    </source>
</evidence>
<dbReference type="Gene3D" id="1.25.40.10">
    <property type="entry name" value="Tetratricopeptide repeat domain"/>
    <property type="match status" value="6"/>
</dbReference>
<evidence type="ECO:0000313" key="5">
    <source>
        <dbReference type="Proteomes" id="UP001648503"/>
    </source>
</evidence>
<dbReference type="InterPro" id="IPR040962">
    <property type="entry name" value="TPR_22"/>
</dbReference>
<dbReference type="PANTHER" id="PTHR15704:SF7">
    <property type="entry name" value="SUPERKILLER COMPLEX PROTEIN 3"/>
    <property type="match status" value="1"/>
</dbReference>
<dbReference type="EMBL" id="JAFCIX010000354">
    <property type="protein sequence ID" value="KAH6593480.1"/>
    <property type="molecule type" value="Genomic_DNA"/>
</dbReference>
<dbReference type="Pfam" id="PF00515">
    <property type="entry name" value="TPR_1"/>
    <property type="match status" value="1"/>
</dbReference>
<dbReference type="Proteomes" id="UP001648503">
    <property type="component" value="Unassembled WGS sequence"/>
</dbReference>
<evidence type="ECO:0000256" key="2">
    <source>
        <dbReference type="ARBA" id="ARBA00022803"/>
    </source>
</evidence>
<feature type="repeat" description="TPR" evidence="3">
    <location>
        <begin position="421"/>
        <end position="454"/>
    </location>
</feature>
<gene>
    <name evidence="4" type="ORF">BASA50_007290</name>
</gene>
<dbReference type="SMART" id="SM00028">
    <property type="entry name" value="TPR"/>
    <property type="match status" value="14"/>
</dbReference>
<dbReference type="Pfam" id="PF18833">
    <property type="entry name" value="TPR_22"/>
    <property type="match status" value="1"/>
</dbReference>
<dbReference type="InterPro" id="IPR011990">
    <property type="entry name" value="TPR-like_helical_dom_sf"/>
</dbReference>
<proteinExistence type="predicted"/>
<keyword evidence="1" id="KW-0677">Repeat</keyword>
<feature type="repeat" description="TPR" evidence="3">
    <location>
        <begin position="914"/>
        <end position="947"/>
    </location>
</feature>
<comment type="caution">
    <text evidence="4">The sequence shown here is derived from an EMBL/GenBank/DDBJ whole genome shotgun (WGS) entry which is preliminary data.</text>
</comment>
<sequence length="1603" mass="177194">MASSFVKTQLKTAREAIAAKNYEYAESTCIDVLENDPCNYNALVFRGIALLHLKRTAESIASYTAAIAIAPSQPLAYQGLVKLYTETSDLGALLSTIRSLLPIYIEAKDASKGLDCAQQQVELCIRINDKLQAIECLKCLLPGTPLAELSPKDLPSPIDIWHRILDLREKEDSETIAREVELRRMRLGSDPLPVIKATVEREVVLSSEIDSILNSILELETDSLRIAEYNSKLLTVLSARLTHTSQSEKEIIRLKMDAIATTLVSSGAILPLAFTTLLEAENVPIGSRNESLVASAASLPDESGISTACKAYLAWKSGTDAAAILEILKTSISLTSESIFSCHLLIRVCLDQCEWESAISYCETCKTLMVKFTRDTGRDLSRVETEVNLMLGEAYIELGQRFLTLALSTFRSILETDHSNLSALIGLGVALSLMGKHNEAIRCFDKVLRIDPSNQRSRIEMGWVSFCQGDYQRALDQLLDAQTYGTSYLIKYRLAKTYWMLDEHFRTDKTYVHSLLIEAAKLNPRYSPSFTLLGLYYKEVESDRVRATKCFLKAISIDGKDEDAIKSLVFFWLEENNTNQANTILKDAAVNLPRSGWIWKQLGIISLSCKRPLDAIDQLQTALRIDAKDCVSWTSLGEAYLTQGKFMAAIKTLDRALELDPQAHVPKYLKATVYHKLGMYPEAIASFKATLAELEDSLLVDSKGSTETKHTEISKNILVPALNGLNEAFLLYSRDLYQDGAYGSCASHLLSAIETCTRSLVIAPQLGKTAKVLGDACLSLATLVPNLVNETHASAVNQFIELLPEIKHGVHGMCTLPFSNKIDKEAPIQRVLCGSVWAYHRAMMISSGLQLQSMLVAAYSHDLGVAYYHAHRFAAESLLLDESSQLLSLSIKCVQISIRINPDKDLYWNALGNPRIWCNLGFFYILQDDSDLASQCFSRAQFVDPDWALSWFGQAYLAKLEGNKGALELLEHSYELSNALQLEILYSFGLECFQNLQSIPSALVVASHCLLKCVERFPADPAAYNVYGLILERQHQYEGAINAFSSAVGYIQENLNTHPDCTQQRLAYALENKARCECAARLFEEANVTYTELVGLNQSENAFTFVGQGIAAYFVGNLTEGLMAFERALDFCEGPSGDESVARLLKNDTMLLLSQVLYALGTDEHIDLAKQQLLQCISTDAQYVPAIIGLGVLGLVLQDWTLAQTAAAELIKLGPEVLGELDADVDWILSTLFIMQGQIKTARAFLSKAIHRYPWKAVRWAKLAELLYCYSPSQSDISSTMVESGLNIFTSASPDSFDLVSTMKIADMQRIQGLSLLSEGNTKMRRKSRSALCRAIRSSPSNPENWLALGLHQCAEVVSVRSCEIAGDESPIASLDLTTLGRLAESSLDLVEIKTDTAEIANWSHLLKTEMLVHQGYASHNSEGLISEAIQTIDAVISVSALEAVRNSGNVLLGRLLFRQNDMPAAEEAFKASLQFDSGHNMVSWEDLAVVYTANGKYPSAEFCHRQALTALDANPKSKIPILLRLAQHYLCLGNHANATECINEALKLDSLNLLSRFFQTLVMTYTTQAKGKLAKNLAILKESDGIDPGIMDWLSNKLSEPV</sequence>
<keyword evidence="2 3" id="KW-0802">TPR repeat</keyword>
<feature type="repeat" description="TPR" evidence="3">
    <location>
        <begin position="630"/>
        <end position="663"/>
    </location>
</feature>
<evidence type="ECO:0000256" key="3">
    <source>
        <dbReference type="PROSITE-ProRule" id="PRU00339"/>
    </source>
</evidence>
<name>A0ABQ8F7C4_9FUNG</name>
<dbReference type="InterPro" id="IPR019734">
    <property type="entry name" value="TPR_rpt"/>
</dbReference>
<dbReference type="PANTHER" id="PTHR15704">
    <property type="entry name" value="SUPERKILLER 3 PROTEIN-RELATED"/>
    <property type="match status" value="1"/>
</dbReference>
<evidence type="ECO:0008006" key="6">
    <source>
        <dbReference type="Google" id="ProtNLM"/>
    </source>
</evidence>
<keyword evidence="5" id="KW-1185">Reference proteome</keyword>
<accession>A0ABQ8F7C4</accession>
<organism evidence="4 5">
    <name type="scientific">Batrachochytrium salamandrivorans</name>
    <dbReference type="NCBI Taxonomy" id="1357716"/>
    <lineage>
        <taxon>Eukaryota</taxon>
        <taxon>Fungi</taxon>
        <taxon>Fungi incertae sedis</taxon>
        <taxon>Chytridiomycota</taxon>
        <taxon>Chytridiomycota incertae sedis</taxon>
        <taxon>Chytridiomycetes</taxon>
        <taxon>Rhizophydiales</taxon>
        <taxon>Rhizophydiales incertae sedis</taxon>
        <taxon>Batrachochytrium</taxon>
    </lineage>
</organism>
<dbReference type="Pfam" id="PF13432">
    <property type="entry name" value="TPR_16"/>
    <property type="match status" value="2"/>
</dbReference>
<dbReference type="InterPro" id="IPR039226">
    <property type="entry name" value="Ski3/TTC37"/>
</dbReference>
<reference evidence="4 5" key="1">
    <citation type="submission" date="2021-02" db="EMBL/GenBank/DDBJ databases">
        <title>Variation within the Batrachochytrium salamandrivorans European outbreak.</title>
        <authorList>
            <person name="Kelly M."/>
            <person name="Pasmans F."/>
            <person name="Shea T.P."/>
            <person name="Munoz J.F."/>
            <person name="Carranza S."/>
            <person name="Cuomo C.A."/>
            <person name="Martel A."/>
        </authorList>
    </citation>
    <scope>NUCLEOTIDE SEQUENCE [LARGE SCALE GENOMIC DNA]</scope>
    <source>
        <strain evidence="4 5">AMFP18/2</strain>
    </source>
</reference>
<dbReference type="PROSITE" id="PS50005">
    <property type="entry name" value="TPR"/>
    <property type="match status" value="3"/>
</dbReference>
<protein>
    <recommendedName>
        <fullName evidence="6">Superkiller protein 3</fullName>
    </recommendedName>
</protein>
<dbReference type="SUPFAM" id="SSF48452">
    <property type="entry name" value="TPR-like"/>
    <property type="match status" value="5"/>
</dbReference>